<dbReference type="Gene3D" id="3.40.190.10">
    <property type="entry name" value="Periplasmic binding protein-like II"/>
    <property type="match status" value="2"/>
</dbReference>
<feature type="domain" description="Histidine kinase" evidence="11">
    <location>
        <begin position="384"/>
        <end position="611"/>
    </location>
</feature>
<evidence type="ECO:0000259" key="11">
    <source>
        <dbReference type="PROSITE" id="PS50109"/>
    </source>
</evidence>
<evidence type="ECO:0000256" key="6">
    <source>
        <dbReference type="ARBA" id="ARBA00022777"/>
    </source>
</evidence>
<dbReference type="SMART" id="SM00388">
    <property type="entry name" value="HisKA"/>
    <property type="match status" value="1"/>
</dbReference>
<comment type="catalytic activity">
    <reaction evidence="1">
        <text>ATP + protein L-histidine = ADP + protein N-phospho-L-histidine.</text>
        <dbReference type="EC" id="2.7.13.3"/>
    </reaction>
</comment>
<accession>A0A553JSP3</accession>
<dbReference type="InterPro" id="IPR005467">
    <property type="entry name" value="His_kinase_dom"/>
</dbReference>
<keyword evidence="13" id="KW-1185">Reference proteome</keyword>
<evidence type="ECO:0000313" key="13">
    <source>
        <dbReference type="Proteomes" id="UP000318126"/>
    </source>
</evidence>
<dbReference type="Pfam" id="PF00512">
    <property type="entry name" value="HisKA"/>
    <property type="match status" value="1"/>
</dbReference>
<feature type="signal peptide" evidence="10">
    <location>
        <begin position="1"/>
        <end position="24"/>
    </location>
</feature>
<keyword evidence="9" id="KW-0812">Transmembrane</keyword>
<comment type="caution">
    <text evidence="12">The sequence shown here is derived from an EMBL/GenBank/DDBJ whole genome shotgun (WGS) entry which is preliminary data.</text>
</comment>
<dbReference type="GO" id="GO:0000155">
    <property type="term" value="F:phosphorelay sensor kinase activity"/>
    <property type="evidence" value="ECO:0007669"/>
    <property type="project" value="InterPro"/>
</dbReference>
<evidence type="ECO:0000256" key="7">
    <source>
        <dbReference type="ARBA" id="ARBA00022840"/>
    </source>
</evidence>
<dbReference type="PRINTS" id="PR00344">
    <property type="entry name" value="BCTRLSENSOR"/>
</dbReference>
<dbReference type="InterPro" id="IPR036890">
    <property type="entry name" value="HATPase_C_sf"/>
</dbReference>
<dbReference type="InterPro" id="IPR003661">
    <property type="entry name" value="HisK_dim/P_dom"/>
</dbReference>
<feature type="transmembrane region" description="Helical" evidence="9">
    <location>
        <begin position="326"/>
        <end position="344"/>
    </location>
</feature>
<evidence type="ECO:0000256" key="3">
    <source>
        <dbReference type="ARBA" id="ARBA00022553"/>
    </source>
</evidence>
<dbReference type="SMART" id="SM00387">
    <property type="entry name" value="HATPase_c"/>
    <property type="match status" value="1"/>
</dbReference>
<dbReference type="PANTHER" id="PTHR43065:SF10">
    <property type="entry name" value="PEROXIDE STRESS-ACTIVATED HISTIDINE KINASE MAK3"/>
    <property type="match status" value="1"/>
</dbReference>
<proteinExistence type="predicted"/>
<reference evidence="13" key="1">
    <citation type="submission" date="2019-07" db="EMBL/GenBank/DDBJ databases">
        <title>Shewanella sp. YLB-08 draft genomic sequence.</title>
        <authorList>
            <person name="Yu L."/>
        </authorList>
    </citation>
    <scope>NUCLEOTIDE SEQUENCE [LARGE SCALE GENOMIC DNA]</scope>
    <source>
        <strain evidence="13">JCM 20706</strain>
    </source>
</reference>
<dbReference type="SUPFAM" id="SSF47384">
    <property type="entry name" value="Homodimeric domain of signal transducing histidine kinase"/>
    <property type="match status" value="1"/>
</dbReference>
<keyword evidence="3" id="KW-0597">Phosphoprotein</keyword>
<dbReference type="Gene3D" id="3.30.565.10">
    <property type="entry name" value="Histidine kinase-like ATPase, C-terminal domain"/>
    <property type="match status" value="1"/>
</dbReference>
<keyword evidence="6 12" id="KW-0418">Kinase</keyword>
<evidence type="ECO:0000256" key="9">
    <source>
        <dbReference type="SAM" id="Phobius"/>
    </source>
</evidence>
<dbReference type="OrthoDB" id="1931120at2"/>
<dbReference type="PROSITE" id="PS50109">
    <property type="entry name" value="HIS_KIN"/>
    <property type="match status" value="1"/>
</dbReference>
<organism evidence="12 13">
    <name type="scientific">Shewanella hanedai</name>
    <name type="common">Alteromonas hanedai</name>
    <dbReference type="NCBI Taxonomy" id="25"/>
    <lineage>
        <taxon>Bacteria</taxon>
        <taxon>Pseudomonadati</taxon>
        <taxon>Pseudomonadota</taxon>
        <taxon>Gammaproteobacteria</taxon>
        <taxon>Alteromonadales</taxon>
        <taxon>Shewanellaceae</taxon>
        <taxon>Shewanella</taxon>
    </lineage>
</organism>
<dbReference type="Pfam" id="PF12974">
    <property type="entry name" value="Phosphonate-bd"/>
    <property type="match status" value="1"/>
</dbReference>
<evidence type="ECO:0000256" key="2">
    <source>
        <dbReference type="ARBA" id="ARBA00012438"/>
    </source>
</evidence>
<dbReference type="InterPro" id="IPR036097">
    <property type="entry name" value="HisK_dim/P_sf"/>
</dbReference>
<dbReference type="SUPFAM" id="SSF53850">
    <property type="entry name" value="Periplasmic binding protein-like II"/>
    <property type="match status" value="1"/>
</dbReference>
<feature type="chain" id="PRO_5021772127" description="histidine kinase" evidence="10">
    <location>
        <begin position="25"/>
        <end position="611"/>
    </location>
</feature>
<evidence type="ECO:0000256" key="5">
    <source>
        <dbReference type="ARBA" id="ARBA00022741"/>
    </source>
</evidence>
<keyword evidence="4" id="KW-0808">Transferase</keyword>
<dbReference type="Pfam" id="PF02518">
    <property type="entry name" value="HATPase_c"/>
    <property type="match status" value="1"/>
</dbReference>
<sequence length="611" mass="67965">MSLIKMCRLSLFALFCILPVRLFAVEQSGESRVEVMQVIDIGVLATRGSAKAQSRWLPTLTWLESQLPQFNFVLHPFTLEELASAVKNQTVDFIITNPGQAVMLGRQFSLSWLATLISTKSGGTTDTIGSALVVRTPSHYYSFEDVAGQRIAAVSEQAFGGYQTLKFHLKDIGSDPERFFANVIFSGFPVDVSLYQLKERYVEAAVVPICQLESMVGEGLLNPHEFRVIGSMAPLGFSCQASTALYPNWSFAKTDNVSSVLAKQVTLALLALPVDHQAAIAARSLGWTAPTSPLIIDKLYSELAIHPLQRPWWQSGLIWLKGNQQWGWFFVLLIVILNGYHFLLEYRFSRSQKQLIETEKNLKEKRAMLEHAQRVSVIGELGSSLAHELNQPLAAIRNYSQGGLLRINKGHTAEEIAPIFDKVQQQVIRADEIVQRIRSLINKRPIEKRECDPELLISDTLQLLEYELESRGVSIQREQAGQASSMLLDPVGFQQLVLNLLNNAADACVMTTEFERNAAEIKIETDYGHYELILKITDNGVGLNKNQDTLASAFYTTKQDGLGLGLVICHDFVEAHEGLFTLTNILANTQTSTQTSTQISGCIATVTLPYK</sequence>
<dbReference type="EMBL" id="VKGK01000004">
    <property type="protein sequence ID" value="TRY15477.1"/>
    <property type="molecule type" value="Genomic_DNA"/>
</dbReference>
<protein>
    <recommendedName>
        <fullName evidence="2">histidine kinase</fullName>
        <ecNumber evidence="2">2.7.13.3</ecNumber>
    </recommendedName>
</protein>
<keyword evidence="7" id="KW-0067">ATP-binding</keyword>
<dbReference type="EC" id="2.7.13.3" evidence="2"/>
<dbReference type="RefSeq" id="WP_143563515.1">
    <property type="nucleotide sequence ID" value="NZ_BMPL01000009.1"/>
</dbReference>
<name>A0A553JSP3_SHEHA</name>
<dbReference type="CDD" id="cd00082">
    <property type="entry name" value="HisKA"/>
    <property type="match status" value="1"/>
</dbReference>
<gene>
    <name evidence="12" type="ORF">FN961_05315</name>
</gene>
<dbReference type="PANTHER" id="PTHR43065">
    <property type="entry name" value="SENSOR HISTIDINE KINASE"/>
    <property type="match status" value="1"/>
</dbReference>
<keyword evidence="8" id="KW-0902">Two-component regulatory system</keyword>
<evidence type="ECO:0000313" key="12">
    <source>
        <dbReference type="EMBL" id="TRY15477.1"/>
    </source>
</evidence>
<evidence type="ECO:0000256" key="4">
    <source>
        <dbReference type="ARBA" id="ARBA00022679"/>
    </source>
</evidence>
<dbReference type="Gene3D" id="1.10.287.130">
    <property type="match status" value="1"/>
</dbReference>
<dbReference type="AlphaFoldDB" id="A0A553JSP3"/>
<keyword evidence="9" id="KW-0472">Membrane</keyword>
<dbReference type="SUPFAM" id="SSF55874">
    <property type="entry name" value="ATPase domain of HSP90 chaperone/DNA topoisomerase II/histidine kinase"/>
    <property type="match status" value="1"/>
</dbReference>
<keyword evidence="10" id="KW-0732">Signal</keyword>
<dbReference type="InterPro" id="IPR004358">
    <property type="entry name" value="Sig_transdc_His_kin-like_C"/>
</dbReference>
<dbReference type="InterPro" id="IPR003594">
    <property type="entry name" value="HATPase_dom"/>
</dbReference>
<keyword evidence="5" id="KW-0547">Nucleotide-binding</keyword>
<keyword evidence="9" id="KW-1133">Transmembrane helix</keyword>
<evidence type="ECO:0000256" key="8">
    <source>
        <dbReference type="ARBA" id="ARBA00023012"/>
    </source>
</evidence>
<evidence type="ECO:0000256" key="1">
    <source>
        <dbReference type="ARBA" id="ARBA00000085"/>
    </source>
</evidence>
<evidence type="ECO:0000256" key="10">
    <source>
        <dbReference type="SAM" id="SignalP"/>
    </source>
</evidence>
<dbReference type="Proteomes" id="UP000318126">
    <property type="component" value="Unassembled WGS sequence"/>
</dbReference>
<dbReference type="GO" id="GO:0005524">
    <property type="term" value="F:ATP binding"/>
    <property type="evidence" value="ECO:0007669"/>
    <property type="project" value="UniProtKB-KW"/>
</dbReference>